<evidence type="ECO:0000313" key="3">
    <source>
        <dbReference type="Proteomes" id="UP000230638"/>
    </source>
</evidence>
<dbReference type="PANTHER" id="PTHR11895:SF151">
    <property type="entry name" value="GLUTAMYL-TRNA(GLN) AMIDOTRANSFERASE SUBUNIT A"/>
    <property type="match status" value="1"/>
</dbReference>
<organism evidence="2 3">
    <name type="scientific">Candidatus Lloydbacteria bacterium CG22_combo_CG10-13_8_21_14_all_47_15</name>
    <dbReference type="NCBI Taxonomy" id="1974635"/>
    <lineage>
        <taxon>Bacteria</taxon>
        <taxon>Candidatus Lloydiibacteriota</taxon>
    </lineage>
</organism>
<dbReference type="SUPFAM" id="SSF75304">
    <property type="entry name" value="Amidase signature (AS) enzymes"/>
    <property type="match status" value="1"/>
</dbReference>
<dbReference type="GO" id="GO:0016740">
    <property type="term" value="F:transferase activity"/>
    <property type="evidence" value="ECO:0007669"/>
    <property type="project" value="UniProtKB-KW"/>
</dbReference>
<sequence length="274" mass="30182">MKPTYGTVSRSGLIAMGSSLDQIGSFAKTSEEARILFDAIKGHDPKDSTSLPENFFEGDKRNGKIIGVPRHFLKEGLDKGVLDNFETTLKELEEKGYVIKDITLENFKYALGVYYIVMPAEASTNLARFDGIRYGLSVNGEDTIEVNEKTRREGFGAEVRRRILLGTFVLSSGYVDAYYRKAIAVRALIREELNRVFEDVDAIAMPTTPTPAFKIGEKTEDPLSMYVADIFTVPVNLAGAPGLSVPSGTVEHEGSKLPVGFQIVTKHGDEDTLF</sequence>
<dbReference type="AlphaFoldDB" id="A0A2H0CWA8"/>
<dbReference type="Gene3D" id="3.90.1300.10">
    <property type="entry name" value="Amidase signature (AS) domain"/>
    <property type="match status" value="1"/>
</dbReference>
<comment type="caution">
    <text evidence="2">The sequence shown here is derived from an EMBL/GenBank/DDBJ whole genome shotgun (WGS) entry which is preliminary data.</text>
</comment>
<dbReference type="GO" id="GO:0016874">
    <property type="term" value="F:ligase activity"/>
    <property type="evidence" value="ECO:0007669"/>
    <property type="project" value="UniProtKB-KW"/>
</dbReference>
<dbReference type="InterPro" id="IPR000120">
    <property type="entry name" value="Amidase"/>
</dbReference>
<accession>A0A2H0CWA8</accession>
<dbReference type="InterPro" id="IPR023631">
    <property type="entry name" value="Amidase_dom"/>
</dbReference>
<dbReference type="EC" id="6.3.5.-" evidence="2"/>
<feature type="domain" description="Amidase" evidence="1">
    <location>
        <begin position="1"/>
        <end position="273"/>
    </location>
</feature>
<name>A0A2H0CWA8_9BACT</name>
<dbReference type="InterPro" id="IPR036928">
    <property type="entry name" value="AS_sf"/>
</dbReference>
<keyword evidence="2" id="KW-0808">Transferase</keyword>
<dbReference type="Proteomes" id="UP000230638">
    <property type="component" value="Unassembled WGS sequence"/>
</dbReference>
<evidence type="ECO:0000313" key="2">
    <source>
        <dbReference type="EMBL" id="PIP73708.1"/>
    </source>
</evidence>
<evidence type="ECO:0000259" key="1">
    <source>
        <dbReference type="Pfam" id="PF01425"/>
    </source>
</evidence>
<gene>
    <name evidence="2" type="primary">gatA</name>
    <name evidence="2" type="ORF">COW88_01120</name>
</gene>
<protein>
    <submittedName>
        <fullName evidence="2">Asp-tRNA(Asn)/Glu-tRNA(Gln) amidotransferase GatCAB subunit A</fullName>
        <ecNumber evidence="2">6.3.5.-</ecNumber>
    </submittedName>
</protein>
<dbReference type="EMBL" id="PCTL01000010">
    <property type="protein sequence ID" value="PIP73708.1"/>
    <property type="molecule type" value="Genomic_DNA"/>
</dbReference>
<reference evidence="2 3" key="1">
    <citation type="submission" date="2017-09" db="EMBL/GenBank/DDBJ databases">
        <title>Depth-based differentiation of microbial function through sediment-hosted aquifers and enrichment of novel symbionts in the deep terrestrial subsurface.</title>
        <authorList>
            <person name="Probst A.J."/>
            <person name="Ladd B."/>
            <person name="Jarett J.K."/>
            <person name="Geller-Mcgrath D.E."/>
            <person name="Sieber C.M."/>
            <person name="Emerson J.B."/>
            <person name="Anantharaman K."/>
            <person name="Thomas B.C."/>
            <person name="Malmstrom R."/>
            <person name="Stieglmeier M."/>
            <person name="Klingl A."/>
            <person name="Woyke T."/>
            <person name="Ryan C.M."/>
            <person name="Banfield J.F."/>
        </authorList>
    </citation>
    <scope>NUCLEOTIDE SEQUENCE [LARGE SCALE GENOMIC DNA]</scope>
    <source>
        <strain evidence="2">CG22_combo_CG10-13_8_21_14_all_47_15</strain>
    </source>
</reference>
<dbReference type="Pfam" id="PF01425">
    <property type="entry name" value="Amidase"/>
    <property type="match status" value="1"/>
</dbReference>
<feature type="non-terminal residue" evidence="2">
    <location>
        <position position="274"/>
    </location>
</feature>
<proteinExistence type="predicted"/>
<dbReference type="PANTHER" id="PTHR11895">
    <property type="entry name" value="TRANSAMIDASE"/>
    <property type="match status" value="1"/>
</dbReference>
<keyword evidence="2" id="KW-0436">Ligase</keyword>